<dbReference type="PATRIC" id="fig|1434107.4.peg.380"/>
<dbReference type="CDD" id="cd02010">
    <property type="entry name" value="TPP_ALS"/>
    <property type="match status" value="1"/>
</dbReference>
<dbReference type="PANTHER" id="PTHR18968">
    <property type="entry name" value="THIAMINE PYROPHOSPHATE ENZYMES"/>
    <property type="match status" value="1"/>
</dbReference>
<dbReference type="GO" id="GO:0000287">
    <property type="term" value="F:magnesium ion binding"/>
    <property type="evidence" value="ECO:0007669"/>
    <property type="project" value="InterPro"/>
</dbReference>
<reference evidence="7" key="1">
    <citation type="submission" date="2014-07" db="EMBL/GenBank/DDBJ databases">
        <title>Methanogenic archaea and the global carbon cycle.</title>
        <authorList>
            <person name="Henriksen J.R."/>
            <person name="Luke J."/>
            <person name="Reinhart S."/>
            <person name="Benedict M.N."/>
            <person name="Youngblut N.D."/>
            <person name="Metcalf M.E."/>
            <person name="Whitaker R.J."/>
            <person name="Metcalf W.W."/>
        </authorList>
    </citation>
    <scope>NUCLEOTIDE SEQUENCE [LARGE SCALE GENOMIC DNA]</scope>
    <source>
        <strain evidence="7">3</strain>
    </source>
</reference>
<sequence length="544" mass="60313">MKASDLFVAQLEEEGVEYMFGLPGEENLDLLESLRTSRIKLIVTRHEQAAAFMAATYGRLTGKPGVCFSTLGPGATNLVTGVAQAQLIGAPLISISGQKALTDNWQARFQLVNAVRMMEPLCKKAVSITDPGMIPTVIRNAFKHAEADRPGAIHIELPEDIAEEETEATVQRRSEIKIPYPDPESVKRAAAMINEAKNPLIIVSSGANRKAITEELENFVGQTGIYLVHTQMGKGIVPDDCSYSLFATGIHARDYVNCGIDGADLIITIGYDIVEYPPYLWNSTLDKQIINIDFVESVPDRYFNPTLEVIGDIASSIRELATSIPEKRKFPIFEHTRYFIEEKINTAARKSYPPLPQAVVQSVRKVMGREDIITLDNGIYKLWFARLYKTYAPNTVLLDNALATMGAGLPSGITAKLLFPDHRVLVICGDGGFMMNCQEIETAIRYGIPIVVLVLNDNGFGFIKWKQKNMHFEDFGLDYGNPDFSLFARSFGAVGIRVKEDDDLAEVLEKAFALNKVAVIECPIDYSINYETFSIELGKLTCEF</sequence>
<dbReference type="GeneID" id="24787735"/>
<dbReference type="InterPro" id="IPR029061">
    <property type="entry name" value="THDP-binding"/>
</dbReference>
<accession>A0A0E3SK87</accession>
<feature type="domain" description="Thiamine pyrophosphate enzyme central" evidence="4">
    <location>
        <begin position="186"/>
        <end position="320"/>
    </location>
</feature>
<dbReference type="GO" id="GO:0009099">
    <property type="term" value="P:L-valine biosynthetic process"/>
    <property type="evidence" value="ECO:0007669"/>
    <property type="project" value="TreeGrafter"/>
</dbReference>
<feature type="domain" description="Thiamine pyrophosphate enzyme TPP-binding" evidence="5">
    <location>
        <begin position="376"/>
        <end position="522"/>
    </location>
</feature>
<evidence type="ECO:0000256" key="1">
    <source>
        <dbReference type="ARBA" id="ARBA00007812"/>
    </source>
</evidence>
<keyword evidence="8" id="KW-1185">Reference proteome</keyword>
<dbReference type="GO" id="GO:0050660">
    <property type="term" value="F:flavin adenine dinucleotide binding"/>
    <property type="evidence" value="ECO:0007669"/>
    <property type="project" value="TreeGrafter"/>
</dbReference>
<dbReference type="EMBL" id="CP009517">
    <property type="protein sequence ID" value="AKB80863.1"/>
    <property type="molecule type" value="Genomic_DNA"/>
</dbReference>
<dbReference type="SUPFAM" id="SSF52518">
    <property type="entry name" value="Thiamin diphosphate-binding fold (THDP-binding)"/>
    <property type="match status" value="2"/>
</dbReference>
<dbReference type="Proteomes" id="UP000033066">
    <property type="component" value="Chromosome"/>
</dbReference>
<gene>
    <name evidence="7" type="ORF">MSBR3_0285</name>
</gene>
<dbReference type="NCBIfam" id="NF006187">
    <property type="entry name" value="PRK08322.1"/>
    <property type="match status" value="1"/>
</dbReference>
<comment type="similarity">
    <text evidence="1 3">Belongs to the TPP enzyme family.</text>
</comment>
<dbReference type="OrthoDB" id="6837at2157"/>
<dbReference type="InterPro" id="IPR012001">
    <property type="entry name" value="Thiamin_PyroP_enz_TPP-bd_dom"/>
</dbReference>
<evidence type="ECO:0000256" key="3">
    <source>
        <dbReference type="RuleBase" id="RU362132"/>
    </source>
</evidence>
<dbReference type="Gene3D" id="3.40.50.970">
    <property type="match status" value="2"/>
</dbReference>
<dbReference type="InterPro" id="IPR029035">
    <property type="entry name" value="DHS-like_NAD/FAD-binding_dom"/>
</dbReference>
<evidence type="ECO:0000256" key="2">
    <source>
        <dbReference type="ARBA" id="ARBA00023052"/>
    </source>
</evidence>
<dbReference type="GO" id="GO:0005948">
    <property type="term" value="C:acetolactate synthase complex"/>
    <property type="evidence" value="ECO:0007669"/>
    <property type="project" value="TreeGrafter"/>
</dbReference>
<evidence type="ECO:0000313" key="8">
    <source>
        <dbReference type="Proteomes" id="UP000033066"/>
    </source>
</evidence>
<dbReference type="PANTHER" id="PTHR18968:SF129">
    <property type="entry name" value="ACETOLACTATE SYNTHASE"/>
    <property type="match status" value="1"/>
</dbReference>
<organism evidence="7 8">
    <name type="scientific">Methanosarcina barkeri 3</name>
    <dbReference type="NCBI Taxonomy" id="1434107"/>
    <lineage>
        <taxon>Archaea</taxon>
        <taxon>Methanobacteriati</taxon>
        <taxon>Methanobacteriota</taxon>
        <taxon>Stenosarchaea group</taxon>
        <taxon>Methanomicrobia</taxon>
        <taxon>Methanosarcinales</taxon>
        <taxon>Methanosarcinaceae</taxon>
        <taxon>Methanosarcina</taxon>
    </lineage>
</organism>
<dbReference type="GO" id="GO:0003984">
    <property type="term" value="F:acetolactate synthase activity"/>
    <property type="evidence" value="ECO:0007669"/>
    <property type="project" value="TreeGrafter"/>
</dbReference>
<proteinExistence type="inferred from homology"/>
<dbReference type="AlphaFoldDB" id="A0A0E3SK87"/>
<dbReference type="InterPro" id="IPR012000">
    <property type="entry name" value="Thiamin_PyroP_enz_cen_dom"/>
</dbReference>
<dbReference type="Pfam" id="PF00205">
    <property type="entry name" value="TPP_enzyme_M"/>
    <property type="match status" value="1"/>
</dbReference>
<dbReference type="GO" id="GO:0044272">
    <property type="term" value="P:sulfur compound biosynthetic process"/>
    <property type="evidence" value="ECO:0007669"/>
    <property type="project" value="UniProtKB-ARBA"/>
</dbReference>
<feature type="domain" description="Thiamine pyrophosphate enzyme N-terminal TPP-binding" evidence="6">
    <location>
        <begin position="1"/>
        <end position="113"/>
    </location>
</feature>
<dbReference type="Gene3D" id="3.40.50.1220">
    <property type="entry name" value="TPP-binding domain"/>
    <property type="match status" value="1"/>
</dbReference>
<dbReference type="STRING" id="1434107.MSBR3_0285"/>
<dbReference type="Pfam" id="PF02775">
    <property type="entry name" value="TPP_enzyme_C"/>
    <property type="match status" value="1"/>
</dbReference>
<dbReference type="KEGG" id="mbak:MSBR3_0285"/>
<protein>
    <submittedName>
        <fullName evidence="7">Acetolactate synthase</fullName>
    </submittedName>
</protein>
<evidence type="ECO:0000259" key="5">
    <source>
        <dbReference type="Pfam" id="PF02775"/>
    </source>
</evidence>
<dbReference type="InterPro" id="IPR045229">
    <property type="entry name" value="TPP_enz"/>
</dbReference>
<dbReference type="RefSeq" id="WP_048105983.1">
    <property type="nucleotide sequence ID" value="NZ_CP009517.1"/>
</dbReference>
<keyword evidence="2 3" id="KW-0786">Thiamine pyrophosphate</keyword>
<dbReference type="InterPro" id="IPR011766">
    <property type="entry name" value="TPP_enzyme_TPP-bd"/>
</dbReference>
<dbReference type="GO" id="GO:0009097">
    <property type="term" value="P:isoleucine biosynthetic process"/>
    <property type="evidence" value="ECO:0007669"/>
    <property type="project" value="TreeGrafter"/>
</dbReference>
<name>A0A0E3SK87_METBA</name>
<dbReference type="CDD" id="cd07035">
    <property type="entry name" value="TPP_PYR_POX_like"/>
    <property type="match status" value="1"/>
</dbReference>
<dbReference type="SUPFAM" id="SSF52467">
    <property type="entry name" value="DHS-like NAD/FAD-binding domain"/>
    <property type="match status" value="1"/>
</dbReference>
<evidence type="ECO:0000259" key="6">
    <source>
        <dbReference type="Pfam" id="PF02776"/>
    </source>
</evidence>
<dbReference type="FunFam" id="3.40.50.970:FF:000007">
    <property type="entry name" value="Acetolactate synthase"/>
    <property type="match status" value="1"/>
</dbReference>
<dbReference type="HOGENOM" id="CLU_013748_3_2_2"/>
<dbReference type="Pfam" id="PF02776">
    <property type="entry name" value="TPP_enzyme_N"/>
    <property type="match status" value="1"/>
</dbReference>
<evidence type="ECO:0000313" key="7">
    <source>
        <dbReference type="EMBL" id="AKB80863.1"/>
    </source>
</evidence>
<dbReference type="GO" id="GO:0030976">
    <property type="term" value="F:thiamine pyrophosphate binding"/>
    <property type="evidence" value="ECO:0007669"/>
    <property type="project" value="InterPro"/>
</dbReference>
<evidence type="ECO:0000259" key="4">
    <source>
        <dbReference type="Pfam" id="PF00205"/>
    </source>
</evidence>